<dbReference type="EMBL" id="AAMGRQ010000065">
    <property type="protein sequence ID" value="EDH1796450.1"/>
    <property type="molecule type" value="Genomic_DNA"/>
</dbReference>
<proteinExistence type="predicted"/>
<reference evidence="4" key="1">
    <citation type="submission" date="2019-10" db="EMBL/GenBank/DDBJ databases">
        <authorList>
            <consortium name="PulseNet: The National Subtyping Network for Foodborne Disease Surveillance"/>
            <person name="Tarr C.L."/>
            <person name="Trees E."/>
            <person name="Katz L.S."/>
            <person name="Carleton-Romer H.A."/>
            <person name="Stroika S."/>
            <person name="Kucerova Z."/>
            <person name="Roache K.F."/>
            <person name="Sabol A.L."/>
            <person name="Besser J."/>
            <person name="Gerner-Smidt P."/>
        </authorList>
    </citation>
    <scope>NUCLEOTIDE SEQUENCE</scope>
    <source>
        <strain evidence="4">PNUSAS100866</strain>
    </source>
</reference>
<dbReference type="InterPro" id="IPR025247">
    <property type="entry name" value="EcoRI-like_methylase"/>
</dbReference>
<evidence type="ECO:0000256" key="1">
    <source>
        <dbReference type="ARBA" id="ARBA00022603"/>
    </source>
</evidence>
<name>A0A633DP24_SALER</name>
<gene>
    <name evidence="4" type="ORF">GC469_24390</name>
</gene>
<protein>
    <submittedName>
        <fullName evidence="4">Modification methylase</fullName>
    </submittedName>
</protein>
<sequence length="412" mass="47036">MPATSDQRPATSDQRPATSDQRPATSGNKSLSRAQKAKNDEFYTQLSDIESELRHYKEYLRGKIVYCNCDDPFESNFFKYFAYNFNHLGLKKLIATSYSQSPVSGRQLSLFGQHGGDRSFAIEINEIPDFNSKGTIDATDVEYLLKNSQHVSRKLKGDDDYCAGDFRSKECISLLKKADIVITNPPFSLFREYVAQLVKHDKKFLIIGNQNAITYKEIFHLIKDNKLWLGVDNGGTKWFQVPDNYDIQTESRKKIENGIKYFSMGSIMWFTNLDHKKRHEELILFKKYTPEEYPTYDNYDAIEVSKVADIPVDYDGVMGVPITFLDKYNPEQFSVMGLTNGSCDFDVIPSKRYINAIQVNASGSIINGSKANTRATILLKSYPKNTIYYTADNADGALQIVYARILIRKRII</sequence>
<organism evidence="4">
    <name type="scientific">Salmonella enterica</name>
    <name type="common">Salmonella choleraesuis</name>
    <dbReference type="NCBI Taxonomy" id="28901"/>
    <lineage>
        <taxon>Bacteria</taxon>
        <taxon>Pseudomonadati</taxon>
        <taxon>Pseudomonadota</taxon>
        <taxon>Gammaproteobacteria</taxon>
        <taxon>Enterobacterales</taxon>
        <taxon>Enterobacteriaceae</taxon>
        <taxon>Salmonella</taxon>
    </lineage>
</organism>
<keyword evidence="2" id="KW-0808">Transferase</keyword>
<evidence type="ECO:0000256" key="3">
    <source>
        <dbReference type="SAM" id="MobiDB-lite"/>
    </source>
</evidence>
<evidence type="ECO:0000256" key="2">
    <source>
        <dbReference type="ARBA" id="ARBA00022679"/>
    </source>
</evidence>
<dbReference type="Pfam" id="PF13651">
    <property type="entry name" value="EcoRI_methylase"/>
    <property type="match status" value="1"/>
</dbReference>
<evidence type="ECO:0000313" key="4">
    <source>
        <dbReference type="EMBL" id="EDH1796450.1"/>
    </source>
</evidence>
<accession>A0A633DP24</accession>
<keyword evidence="1 4" id="KW-0489">Methyltransferase</keyword>
<dbReference type="PROSITE" id="PS00092">
    <property type="entry name" value="N6_MTASE"/>
    <property type="match status" value="1"/>
</dbReference>
<dbReference type="GO" id="GO:0032259">
    <property type="term" value="P:methylation"/>
    <property type="evidence" value="ECO:0007669"/>
    <property type="project" value="UniProtKB-KW"/>
</dbReference>
<feature type="compositionally biased region" description="Polar residues" evidence="3">
    <location>
        <begin position="1"/>
        <end position="33"/>
    </location>
</feature>
<dbReference type="GO" id="GO:0003676">
    <property type="term" value="F:nucleic acid binding"/>
    <property type="evidence" value="ECO:0007669"/>
    <property type="project" value="InterPro"/>
</dbReference>
<dbReference type="AlphaFoldDB" id="A0A633DP24"/>
<dbReference type="GO" id="GO:0008168">
    <property type="term" value="F:methyltransferase activity"/>
    <property type="evidence" value="ECO:0007669"/>
    <property type="project" value="UniProtKB-KW"/>
</dbReference>
<dbReference type="InterPro" id="IPR002052">
    <property type="entry name" value="DNA_methylase_N6_adenine_CS"/>
</dbReference>
<comment type="caution">
    <text evidence="4">The sequence shown here is derived from an EMBL/GenBank/DDBJ whole genome shotgun (WGS) entry which is preliminary data.</text>
</comment>
<feature type="region of interest" description="Disordered" evidence="3">
    <location>
        <begin position="1"/>
        <end position="36"/>
    </location>
</feature>